<proteinExistence type="predicted"/>
<dbReference type="AlphaFoldDB" id="A0A0N4XRJ7"/>
<evidence type="ECO:0000313" key="3">
    <source>
        <dbReference type="WBParaSite" id="NBR_0000514901-mRNA-1"/>
    </source>
</evidence>
<reference evidence="1 2" key="2">
    <citation type="submission" date="2018-11" db="EMBL/GenBank/DDBJ databases">
        <authorList>
            <consortium name="Pathogen Informatics"/>
        </authorList>
    </citation>
    <scope>NUCLEOTIDE SEQUENCE [LARGE SCALE GENOMIC DNA]</scope>
</reference>
<keyword evidence="2" id="KW-1185">Reference proteome</keyword>
<organism evidence="3">
    <name type="scientific">Nippostrongylus brasiliensis</name>
    <name type="common">Rat hookworm</name>
    <dbReference type="NCBI Taxonomy" id="27835"/>
    <lineage>
        <taxon>Eukaryota</taxon>
        <taxon>Metazoa</taxon>
        <taxon>Ecdysozoa</taxon>
        <taxon>Nematoda</taxon>
        <taxon>Chromadorea</taxon>
        <taxon>Rhabditida</taxon>
        <taxon>Rhabditina</taxon>
        <taxon>Rhabditomorpha</taxon>
        <taxon>Strongyloidea</taxon>
        <taxon>Heligmosomidae</taxon>
        <taxon>Nippostrongylus</taxon>
    </lineage>
</organism>
<evidence type="ECO:0000313" key="2">
    <source>
        <dbReference type="Proteomes" id="UP000271162"/>
    </source>
</evidence>
<protein>
    <submittedName>
        <fullName evidence="1 3">Uncharacterized protein</fullName>
    </submittedName>
</protein>
<reference evidence="3" key="1">
    <citation type="submission" date="2017-02" db="UniProtKB">
        <authorList>
            <consortium name="WormBaseParasite"/>
        </authorList>
    </citation>
    <scope>IDENTIFICATION</scope>
</reference>
<name>A0A0N4XRJ7_NIPBR</name>
<dbReference type="WBParaSite" id="NBR_0000514901-mRNA-1">
    <property type="protein sequence ID" value="NBR_0000514901-mRNA-1"/>
    <property type="gene ID" value="NBR_0000514901"/>
</dbReference>
<evidence type="ECO:0000313" key="1">
    <source>
        <dbReference type="EMBL" id="VDL68740.1"/>
    </source>
</evidence>
<gene>
    <name evidence="1" type="ORF">NBR_LOCUS5151</name>
</gene>
<dbReference type="EMBL" id="UYSL01011581">
    <property type="protein sequence ID" value="VDL68740.1"/>
    <property type="molecule type" value="Genomic_DNA"/>
</dbReference>
<accession>A0A0N4XRJ7</accession>
<sequence length="71" mass="8087">MLCRLNWLHNSMLKRCPSARTQFEKDQKVVQKSVTLPSGRASTTSGDVLERTLEFLCRTVLWKTAKAIGYS</sequence>
<dbReference type="Proteomes" id="UP000271162">
    <property type="component" value="Unassembled WGS sequence"/>
</dbReference>